<reference evidence="2" key="1">
    <citation type="submission" date="2021-01" db="EMBL/GenBank/DDBJ databases">
        <authorList>
            <person name="Corre E."/>
            <person name="Pelletier E."/>
            <person name="Niang G."/>
            <person name="Scheremetjew M."/>
            <person name="Finn R."/>
            <person name="Kale V."/>
            <person name="Holt S."/>
            <person name="Cochrane G."/>
            <person name="Meng A."/>
            <person name="Brown T."/>
            <person name="Cohen L."/>
        </authorList>
    </citation>
    <scope>NUCLEOTIDE SEQUENCE</scope>
    <source>
        <strain evidence="2">SPMC142</strain>
    </source>
</reference>
<gene>
    <name evidence="2" type="ORF">SACU0126_LOCUS26770</name>
</gene>
<feature type="chain" id="PRO_5031029466" evidence="1">
    <location>
        <begin position="20"/>
        <end position="194"/>
    </location>
</feature>
<protein>
    <submittedName>
        <fullName evidence="2">Uncharacterized protein</fullName>
    </submittedName>
</protein>
<dbReference type="AlphaFoldDB" id="A0A7S3WZ40"/>
<dbReference type="EMBL" id="HBIQ01083853">
    <property type="protein sequence ID" value="CAE0585535.1"/>
    <property type="molecule type" value="Transcribed_RNA"/>
</dbReference>
<feature type="signal peptide" evidence="1">
    <location>
        <begin position="1"/>
        <end position="19"/>
    </location>
</feature>
<organism evidence="2">
    <name type="scientific">Strombidinopsis acuminata</name>
    <dbReference type="NCBI Taxonomy" id="141414"/>
    <lineage>
        <taxon>Eukaryota</taxon>
        <taxon>Sar</taxon>
        <taxon>Alveolata</taxon>
        <taxon>Ciliophora</taxon>
        <taxon>Intramacronucleata</taxon>
        <taxon>Spirotrichea</taxon>
        <taxon>Choreotrichia</taxon>
        <taxon>Choreotrichida</taxon>
        <taxon>Strombidinopsidae</taxon>
        <taxon>Strombidinopsis</taxon>
    </lineage>
</organism>
<evidence type="ECO:0000256" key="1">
    <source>
        <dbReference type="SAM" id="SignalP"/>
    </source>
</evidence>
<keyword evidence="1" id="KW-0732">Signal</keyword>
<accession>A0A7S3WZ40</accession>
<name>A0A7S3WZ40_9SPIT</name>
<proteinExistence type="predicted"/>
<evidence type="ECO:0000313" key="2">
    <source>
        <dbReference type="EMBL" id="CAE0585535.1"/>
    </source>
</evidence>
<sequence length="194" mass="20889">MRSAPRLAMFALALAVASGAMPSVGVAADGASIVIPSGRVGPGRGLPLEAYSQLRRLPKWPLESDSVYGPPAGAVYKAVMKMPLIGHQTFILRILSRRRAVDKSGVGRGVAQITLVGKMNLNEPAEFTILEDGRMELEFNQPTTALLRRMRTRISSCTYCADEDQSVLVVAPPLVPAIHVCMHRQPTLRSGAET</sequence>